<comment type="caution">
    <text evidence="3">The sequence shown here is derived from an EMBL/GenBank/DDBJ whole genome shotgun (WGS) entry which is preliminary data.</text>
</comment>
<gene>
    <name evidence="3" type="ORF">DDF67_00645</name>
</gene>
<accession>A0A2T9KDS7</accession>
<dbReference type="InterPro" id="IPR042095">
    <property type="entry name" value="SUMF_sf"/>
</dbReference>
<dbReference type="RefSeq" id="WP_109099052.1">
    <property type="nucleotide sequence ID" value="NZ_QDKQ01000007.1"/>
</dbReference>
<dbReference type="PANTHER" id="PTHR23150:SF19">
    <property type="entry name" value="FORMYLGLYCINE-GENERATING ENZYME"/>
    <property type="match status" value="1"/>
</dbReference>
<dbReference type="OrthoDB" id="9768004at2"/>
<name>A0A2T9KDS7_9CAUL</name>
<dbReference type="Gene3D" id="3.90.1580.10">
    <property type="entry name" value="paralog of FGE (formylglycine-generating enzyme)"/>
    <property type="match status" value="1"/>
</dbReference>
<dbReference type="GO" id="GO:0120147">
    <property type="term" value="F:formylglycine-generating oxidase activity"/>
    <property type="evidence" value="ECO:0007669"/>
    <property type="project" value="TreeGrafter"/>
</dbReference>
<dbReference type="PANTHER" id="PTHR23150">
    <property type="entry name" value="SULFATASE MODIFYING FACTOR 1, 2"/>
    <property type="match status" value="1"/>
</dbReference>
<dbReference type="InterPro" id="IPR051043">
    <property type="entry name" value="Sulfatase_Mod_Factor_Kinase"/>
</dbReference>
<evidence type="ECO:0000259" key="2">
    <source>
        <dbReference type="Pfam" id="PF03781"/>
    </source>
</evidence>
<dbReference type="Proteomes" id="UP000245073">
    <property type="component" value="Unassembled WGS sequence"/>
</dbReference>
<keyword evidence="4" id="KW-1185">Reference proteome</keyword>
<dbReference type="EMBL" id="QDKQ01000007">
    <property type="protein sequence ID" value="PVM94127.1"/>
    <property type="molecule type" value="Genomic_DNA"/>
</dbReference>
<dbReference type="SUPFAM" id="SSF56436">
    <property type="entry name" value="C-type lectin-like"/>
    <property type="match status" value="1"/>
</dbReference>
<dbReference type="Pfam" id="PF03781">
    <property type="entry name" value="FGE-sulfatase"/>
    <property type="match status" value="1"/>
</dbReference>
<dbReference type="InterPro" id="IPR016187">
    <property type="entry name" value="CTDL_fold"/>
</dbReference>
<keyword evidence="1" id="KW-0732">Signal</keyword>
<evidence type="ECO:0000256" key="1">
    <source>
        <dbReference type="SAM" id="SignalP"/>
    </source>
</evidence>
<feature type="domain" description="Sulfatase-modifying factor enzyme-like" evidence="2">
    <location>
        <begin position="51"/>
        <end position="299"/>
    </location>
</feature>
<reference evidence="3 4" key="1">
    <citation type="submission" date="2018-04" db="EMBL/GenBank/DDBJ databases">
        <title>The genome sequence of Caulobacter sp. 744.</title>
        <authorList>
            <person name="Gao J."/>
            <person name="Sun J."/>
        </authorList>
    </citation>
    <scope>NUCLEOTIDE SEQUENCE [LARGE SCALE GENOMIC DNA]</scope>
    <source>
        <strain evidence="3 4">774</strain>
    </source>
</reference>
<organism evidence="3 4">
    <name type="scientific">Caulobacter endophyticus</name>
    <dbReference type="NCBI Taxonomy" id="2172652"/>
    <lineage>
        <taxon>Bacteria</taxon>
        <taxon>Pseudomonadati</taxon>
        <taxon>Pseudomonadota</taxon>
        <taxon>Alphaproteobacteria</taxon>
        <taxon>Caulobacterales</taxon>
        <taxon>Caulobacteraceae</taxon>
        <taxon>Caulobacter</taxon>
    </lineage>
</organism>
<sequence length="320" mass="33839">MRRGLPAAAVVALVAGLSAGGFTTADPSGVDVAAIRAAPAGACKTREGRAFIPAGEVSLGEDGPGRPGRVVAVEGFWLDRHEVTNRQFAAFVDATGYVTQAERDGASAAFVQPEHLASGLDDAGQWWKLTPRANWRRPHGGGADDLAHADEPVVHVAYADAAAYARWAGGRLPTEAEWERAARGDQAGPRAPQAWAYDDDGKPTANTWQGEFPLAQADEDHFTGLAPVGCFSPNAFGLVDMIGNVWEWTASPAGTSGVERLIKGGSFLCAFNYCANFRPAAWQAQEEGIGTSHVGFRVAYEKASLKERGVRDPRPDLSAA</sequence>
<feature type="chain" id="PRO_5015556531" evidence="1">
    <location>
        <begin position="26"/>
        <end position="320"/>
    </location>
</feature>
<feature type="signal peptide" evidence="1">
    <location>
        <begin position="1"/>
        <end position="25"/>
    </location>
</feature>
<dbReference type="InterPro" id="IPR005532">
    <property type="entry name" value="SUMF_dom"/>
</dbReference>
<proteinExistence type="predicted"/>
<protein>
    <submittedName>
        <fullName evidence="3">Cysteine-type sulfatase aerobic maturase</fullName>
    </submittedName>
</protein>
<evidence type="ECO:0000313" key="4">
    <source>
        <dbReference type="Proteomes" id="UP000245073"/>
    </source>
</evidence>
<dbReference type="AlphaFoldDB" id="A0A2T9KDS7"/>
<evidence type="ECO:0000313" key="3">
    <source>
        <dbReference type="EMBL" id="PVM94127.1"/>
    </source>
</evidence>